<reference evidence="3" key="1">
    <citation type="journal article" date="2014" name="Int. J. Syst. Evol. Microbiol.">
        <title>Complete genome sequence of Corynebacterium casei LMG S-19264T (=DSM 44701T), isolated from a smear-ripened cheese.</title>
        <authorList>
            <consortium name="US DOE Joint Genome Institute (JGI-PGF)"/>
            <person name="Walter F."/>
            <person name="Albersmeier A."/>
            <person name="Kalinowski J."/>
            <person name="Ruckert C."/>
        </authorList>
    </citation>
    <scope>NUCLEOTIDE SEQUENCE</scope>
    <source>
        <strain evidence="3">CGMCC 1.10998</strain>
    </source>
</reference>
<dbReference type="GO" id="GO:0016787">
    <property type="term" value="F:hydrolase activity"/>
    <property type="evidence" value="ECO:0007669"/>
    <property type="project" value="UniProtKB-KW"/>
</dbReference>
<gene>
    <name evidence="3" type="ORF">GCM10011396_25980</name>
</gene>
<keyword evidence="3" id="KW-0378">Hydrolase</keyword>
<dbReference type="PRINTS" id="PR00111">
    <property type="entry name" value="ABHYDROLASE"/>
</dbReference>
<dbReference type="Proteomes" id="UP000637423">
    <property type="component" value="Unassembled WGS sequence"/>
</dbReference>
<dbReference type="InterPro" id="IPR000073">
    <property type="entry name" value="AB_hydrolase_1"/>
</dbReference>
<dbReference type="InterPro" id="IPR029058">
    <property type="entry name" value="AB_hydrolase_fold"/>
</dbReference>
<organism evidence="3 4">
    <name type="scientific">Undibacterium terreum</name>
    <dbReference type="NCBI Taxonomy" id="1224302"/>
    <lineage>
        <taxon>Bacteria</taxon>
        <taxon>Pseudomonadati</taxon>
        <taxon>Pseudomonadota</taxon>
        <taxon>Betaproteobacteria</taxon>
        <taxon>Burkholderiales</taxon>
        <taxon>Oxalobacteraceae</taxon>
        <taxon>Undibacterium</taxon>
    </lineage>
</organism>
<sequence length="314" mass="34600">MNVIRHRMNGFLAQSLSVLALAAALVTTSNHTAAAETASAFQSKDVQVNGVRIHYRIGGHGSPVVLLHGYAETSAMWNPIMDGLAKTHTVIVPDLRGAGASEKTVGGYDKKNMAKDIHELVAGVTSEPAVVVGHDIGLMVAYAYAAQYPQDTQRLALLEAFLPGIGEWRVRYSAPRNWHYHFGGETPEALVQGRERIYFEHFWNDFAADRNHSLPESERQLYTASWAQPGGMRAGFAWFQAFPQDAVDFEKFSQVKLKMPVMAVAGEKSGGDFLINQTKLVAEHVDAHIIQGSGHWLMDEAPDQLIPLLLDFIH</sequence>
<evidence type="ECO:0000256" key="1">
    <source>
        <dbReference type="SAM" id="SignalP"/>
    </source>
</evidence>
<dbReference type="PANTHER" id="PTHR43329">
    <property type="entry name" value="EPOXIDE HYDROLASE"/>
    <property type="match status" value="1"/>
</dbReference>
<feature type="domain" description="AB hydrolase-1" evidence="2">
    <location>
        <begin position="63"/>
        <end position="302"/>
    </location>
</feature>
<dbReference type="RefSeq" id="WP_229751084.1">
    <property type="nucleotide sequence ID" value="NZ_BMED01000002.1"/>
</dbReference>
<proteinExistence type="predicted"/>
<evidence type="ECO:0000313" key="3">
    <source>
        <dbReference type="EMBL" id="GGC77624.1"/>
    </source>
</evidence>
<dbReference type="Pfam" id="PF00561">
    <property type="entry name" value="Abhydrolase_1"/>
    <property type="match status" value="1"/>
</dbReference>
<dbReference type="SUPFAM" id="SSF53474">
    <property type="entry name" value="alpha/beta-Hydrolases"/>
    <property type="match status" value="1"/>
</dbReference>
<feature type="signal peptide" evidence="1">
    <location>
        <begin position="1"/>
        <end position="34"/>
    </location>
</feature>
<reference evidence="3" key="2">
    <citation type="submission" date="2020-09" db="EMBL/GenBank/DDBJ databases">
        <authorList>
            <person name="Sun Q."/>
            <person name="Zhou Y."/>
        </authorList>
    </citation>
    <scope>NUCLEOTIDE SEQUENCE</scope>
    <source>
        <strain evidence="3">CGMCC 1.10998</strain>
    </source>
</reference>
<accession>A0A916ULH3</accession>
<protein>
    <submittedName>
        <fullName evidence="3">Epoxide hydrolase</fullName>
    </submittedName>
</protein>
<comment type="caution">
    <text evidence="3">The sequence shown here is derived from an EMBL/GenBank/DDBJ whole genome shotgun (WGS) entry which is preliminary data.</text>
</comment>
<dbReference type="Gene3D" id="3.40.50.1820">
    <property type="entry name" value="alpha/beta hydrolase"/>
    <property type="match status" value="1"/>
</dbReference>
<feature type="chain" id="PRO_5037709404" evidence="1">
    <location>
        <begin position="35"/>
        <end position="314"/>
    </location>
</feature>
<name>A0A916ULH3_9BURK</name>
<keyword evidence="1" id="KW-0732">Signal</keyword>
<evidence type="ECO:0000259" key="2">
    <source>
        <dbReference type="Pfam" id="PF00561"/>
    </source>
</evidence>
<dbReference type="EMBL" id="BMED01000002">
    <property type="protein sequence ID" value="GGC77624.1"/>
    <property type="molecule type" value="Genomic_DNA"/>
</dbReference>
<keyword evidence="4" id="KW-1185">Reference proteome</keyword>
<dbReference type="AlphaFoldDB" id="A0A916ULH3"/>
<evidence type="ECO:0000313" key="4">
    <source>
        <dbReference type="Proteomes" id="UP000637423"/>
    </source>
</evidence>